<dbReference type="PANTHER" id="PTHR31385:SF4">
    <property type="entry name" value="F28C11.15-RELATED"/>
    <property type="match status" value="1"/>
</dbReference>
<dbReference type="PANTHER" id="PTHR31385">
    <property type="entry name" value="PUTATIVE (DUF220)-RELATED"/>
    <property type="match status" value="1"/>
</dbReference>
<evidence type="ECO:0000313" key="2">
    <source>
        <dbReference type="EMBL" id="VVA92287.1"/>
    </source>
</evidence>
<proteinExistence type="predicted"/>
<keyword evidence="3" id="KW-1185">Reference proteome</keyword>
<protein>
    <recommendedName>
        <fullName evidence="1">DUF220 domain-containing protein</fullName>
    </recommendedName>
</protein>
<dbReference type="Pfam" id="PF02713">
    <property type="entry name" value="DUF220"/>
    <property type="match status" value="1"/>
</dbReference>
<dbReference type="InterPro" id="IPR003863">
    <property type="entry name" value="DUF220"/>
</dbReference>
<gene>
    <name evidence="2" type="ORF">ANE_LOCUS2732</name>
</gene>
<evidence type="ECO:0000259" key="1">
    <source>
        <dbReference type="Pfam" id="PF02713"/>
    </source>
</evidence>
<evidence type="ECO:0000313" key="3">
    <source>
        <dbReference type="Proteomes" id="UP000489600"/>
    </source>
</evidence>
<comment type="caution">
    <text evidence="2">The sequence shown here is derived from an EMBL/GenBank/DDBJ whole genome shotgun (WGS) entry which is preliminary data.</text>
</comment>
<dbReference type="EMBL" id="CABITT030000001">
    <property type="protein sequence ID" value="VVA92287.1"/>
    <property type="molecule type" value="Genomic_DNA"/>
</dbReference>
<feature type="domain" description="DUF220" evidence="1">
    <location>
        <begin position="83"/>
        <end position="138"/>
    </location>
</feature>
<accession>A0A565ASC7</accession>
<dbReference type="AlphaFoldDB" id="A0A565ASC7"/>
<reference evidence="2" key="1">
    <citation type="submission" date="2019-07" db="EMBL/GenBank/DDBJ databases">
        <authorList>
            <person name="Dittberner H."/>
        </authorList>
    </citation>
    <scope>NUCLEOTIDE SEQUENCE [LARGE SCALE GENOMIC DNA]</scope>
</reference>
<name>A0A565ASC7_9BRAS</name>
<dbReference type="OrthoDB" id="1054309at2759"/>
<dbReference type="Proteomes" id="UP000489600">
    <property type="component" value="Unassembled WGS sequence"/>
</dbReference>
<sequence length="185" mass="21762">MKEQLKLWRDANKKEQWHDAPAKVKVEIRNDIEWGLCHMHIEFTLGLPPQAAAYDVLTNPDNQLYSRVINHRELMFSLAYCWQVHYGKMKMMFMEMFEGNYTVEPIYVDSERLCKHMKPKSREEYRKCSGGQGRIASKVEMNQVFKPSSLFNLPPLSWYILSITIKTTKTLVQDLQDRSAMIRGV</sequence>
<organism evidence="2 3">
    <name type="scientific">Arabis nemorensis</name>
    <dbReference type="NCBI Taxonomy" id="586526"/>
    <lineage>
        <taxon>Eukaryota</taxon>
        <taxon>Viridiplantae</taxon>
        <taxon>Streptophyta</taxon>
        <taxon>Embryophyta</taxon>
        <taxon>Tracheophyta</taxon>
        <taxon>Spermatophyta</taxon>
        <taxon>Magnoliopsida</taxon>
        <taxon>eudicotyledons</taxon>
        <taxon>Gunneridae</taxon>
        <taxon>Pentapetalae</taxon>
        <taxon>rosids</taxon>
        <taxon>malvids</taxon>
        <taxon>Brassicales</taxon>
        <taxon>Brassicaceae</taxon>
        <taxon>Arabideae</taxon>
        <taxon>Arabis</taxon>
    </lineage>
</organism>